<dbReference type="EMBL" id="JABSTV010001255">
    <property type="protein sequence ID" value="KAH7936454.1"/>
    <property type="molecule type" value="Genomic_DNA"/>
</dbReference>
<feature type="transmembrane region" description="Helical" evidence="4">
    <location>
        <begin position="255"/>
        <end position="277"/>
    </location>
</feature>
<feature type="transmembrane region" description="Helical" evidence="4">
    <location>
        <begin position="138"/>
        <end position="159"/>
    </location>
</feature>
<keyword evidence="6" id="KW-1185">Reference proteome</keyword>
<dbReference type="VEuPathDB" id="VectorBase:RSAN_030221"/>
<name>A0A9D4SPS4_RHISA</name>
<comment type="caution">
    <text evidence="5">The sequence shown here is derived from an EMBL/GenBank/DDBJ whole genome shotgun (WGS) entry which is preliminary data.</text>
</comment>
<feature type="transmembrane region" description="Helical" evidence="4">
    <location>
        <begin position="54"/>
        <end position="77"/>
    </location>
</feature>
<evidence type="ECO:0000256" key="1">
    <source>
        <dbReference type="ARBA" id="ARBA00022692"/>
    </source>
</evidence>
<evidence type="ECO:0000256" key="3">
    <source>
        <dbReference type="ARBA" id="ARBA00023136"/>
    </source>
</evidence>
<feature type="transmembrane region" description="Helical" evidence="4">
    <location>
        <begin position="229"/>
        <end position="249"/>
    </location>
</feature>
<dbReference type="PANTHER" id="PTHR23121">
    <property type="entry name" value="SODIUM-DEPENDENT GLUCOSE TRANSPORTER 1"/>
    <property type="match status" value="1"/>
</dbReference>
<dbReference type="SUPFAM" id="SSF103473">
    <property type="entry name" value="MFS general substrate transporter"/>
    <property type="match status" value="1"/>
</dbReference>
<evidence type="ECO:0000256" key="2">
    <source>
        <dbReference type="ARBA" id="ARBA00022989"/>
    </source>
</evidence>
<feature type="transmembrane region" description="Helical" evidence="4">
    <location>
        <begin position="12"/>
        <end position="34"/>
    </location>
</feature>
<reference evidence="5" key="2">
    <citation type="submission" date="2021-09" db="EMBL/GenBank/DDBJ databases">
        <authorList>
            <person name="Jia N."/>
            <person name="Wang J."/>
            <person name="Shi W."/>
            <person name="Du L."/>
            <person name="Sun Y."/>
            <person name="Zhan W."/>
            <person name="Jiang J."/>
            <person name="Wang Q."/>
            <person name="Zhang B."/>
            <person name="Ji P."/>
            <person name="Sakyi L.B."/>
            <person name="Cui X."/>
            <person name="Yuan T."/>
            <person name="Jiang B."/>
            <person name="Yang W."/>
            <person name="Lam T.T.-Y."/>
            <person name="Chang Q."/>
            <person name="Ding S."/>
            <person name="Wang X."/>
            <person name="Zhu J."/>
            <person name="Ruan X."/>
            <person name="Zhao L."/>
            <person name="Wei J."/>
            <person name="Que T."/>
            <person name="Du C."/>
            <person name="Cheng J."/>
            <person name="Dai P."/>
            <person name="Han X."/>
            <person name="Huang E."/>
            <person name="Gao Y."/>
            <person name="Liu J."/>
            <person name="Shao H."/>
            <person name="Ye R."/>
            <person name="Li L."/>
            <person name="Wei W."/>
            <person name="Wang X."/>
            <person name="Wang C."/>
            <person name="Huo Q."/>
            <person name="Li W."/>
            <person name="Guo W."/>
            <person name="Chen H."/>
            <person name="Chen S."/>
            <person name="Zhou L."/>
            <person name="Zhou L."/>
            <person name="Ni X."/>
            <person name="Tian J."/>
            <person name="Zhou Y."/>
            <person name="Sheng Y."/>
            <person name="Liu T."/>
            <person name="Pan Y."/>
            <person name="Xia L."/>
            <person name="Li J."/>
            <person name="Zhao F."/>
            <person name="Cao W."/>
        </authorList>
    </citation>
    <scope>NUCLEOTIDE SEQUENCE</scope>
    <source>
        <strain evidence="5">Rsan-2018</strain>
        <tissue evidence="5">Larvae</tissue>
    </source>
</reference>
<feature type="transmembrane region" description="Helical" evidence="4">
    <location>
        <begin position="166"/>
        <end position="187"/>
    </location>
</feature>
<feature type="transmembrane region" description="Helical" evidence="4">
    <location>
        <begin position="98"/>
        <end position="114"/>
    </location>
</feature>
<accession>A0A9D4SPS4</accession>
<reference evidence="5" key="1">
    <citation type="journal article" date="2020" name="Cell">
        <title>Large-Scale Comparative Analyses of Tick Genomes Elucidate Their Genetic Diversity and Vector Capacities.</title>
        <authorList>
            <consortium name="Tick Genome and Microbiome Consortium (TIGMIC)"/>
            <person name="Jia N."/>
            <person name="Wang J."/>
            <person name="Shi W."/>
            <person name="Du L."/>
            <person name="Sun Y."/>
            <person name="Zhan W."/>
            <person name="Jiang J.F."/>
            <person name="Wang Q."/>
            <person name="Zhang B."/>
            <person name="Ji P."/>
            <person name="Bell-Sakyi L."/>
            <person name="Cui X.M."/>
            <person name="Yuan T.T."/>
            <person name="Jiang B.G."/>
            <person name="Yang W.F."/>
            <person name="Lam T.T."/>
            <person name="Chang Q.C."/>
            <person name="Ding S.J."/>
            <person name="Wang X.J."/>
            <person name="Zhu J.G."/>
            <person name="Ruan X.D."/>
            <person name="Zhao L."/>
            <person name="Wei J.T."/>
            <person name="Ye R.Z."/>
            <person name="Que T.C."/>
            <person name="Du C.H."/>
            <person name="Zhou Y.H."/>
            <person name="Cheng J.X."/>
            <person name="Dai P.F."/>
            <person name="Guo W.B."/>
            <person name="Han X.H."/>
            <person name="Huang E.J."/>
            <person name="Li L.F."/>
            <person name="Wei W."/>
            <person name="Gao Y.C."/>
            <person name="Liu J.Z."/>
            <person name="Shao H.Z."/>
            <person name="Wang X."/>
            <person name="Wang C.C."/>
            <person name="Yang T.C."/>
            <person name="Huo Q.B."/>
            <person name="Li W."/>
            <person name="Chen H.Y."/>
            <person name="Chen S.E."/>
            <person name="Zhou L.G."/>
            <person name="Ni X.B."/>
            <person name="Tian J.H."/>
            <person name="Sheng Y."/>
            <person name="Liu T."/>
            <person name="Pan Y.S."/>
            <person name="Xia L.Y."/>
            <person name="Li J."/>
            <person name="Zhao F."/>
            <person name="Cao W.C."/>
        </authorList>
    </citation>
    <scope>NUCLEOTIDE SEQUENCE</scope>
    <source>
        <strain evidence="5">Rsan-2018</strain>
    </source>
</reference>
<proteinExistence type="predicted"/>
<dbReference type="PANTHER" id="PTHR23121:SF10">
    <property type="entry name" value="MAJOR FACILITATOR SUPERFAMILY DOMAIN-CONTAINING PROTEIN 4A"/>
    <property type="match status" value="1"/>
</dbReference>
<evidence type="ECO:0008006" key="7">
    <source>
        <dbReference type="Google" id="ProtNLM"/>
    </source>
</evidence>
<dbReference type="Proteomes" id="UP000821837">
    <property type="component" value="Unassembled WGS sequence"/>
</dbReference>
<keyword evidence="2 4" id="KW-1133">Transmembrane helix</keyword>
<feature type="transmembrane region" description="Helical" evidence="4">
    <location>
        <begin position="193"/>
        <end position="217"/>
    </location>
</feature>
<keyword evidence="1 4" id="KW-0812">Transmembrane</keyword>
<dbReference type="Gene3D" id="1.20.1250.20">
    <property type="entry name" value="MFS general substrate transporter like domains"/>
    <property type="match status" value="1"/>
</dbReference>
<dbReference type="InterPro" id="IPR036259">
    <property type="entry name" value="MFS_trans_sf"/>
</dbReference>
<protein>
    <recommendedName>
        <fullName evidence="7">Sodium-dependent glucose transporter</fullName>
    </recommendedName>
</protein>
<gene>
    <name evidence="5" type="ORF">HPB52_023439</name>
</gene>
<evidence type="ECO:0000313" key="6">
    <source>
        <dbReference type="Proteomes" id="UP000821837"/>
    </source>
</evidence>
<dbReference type="AlphaFoldDB" id="A0A9D4SPS4"/>
<organism evidence="5 6">
    <name type="scientific">Rhipicephalus sanguineus</name>
    <name type="common">Brown dog tick</name>
    <name type="synonym">Ixodes sanguineus</name>
    <dbReference type="NCBI Taxonomy" id="34632"/>
    <lineage>
        <taxon>Eukaryota</taxon>
        <taxon>Metazoa</taxon>
        <taxon>Ecdysozoa</taxon>
        <taxon>Arthropoda</taxon>
        <taxon>Chelicerata</taxon>
        <taxon>Arachnida</taxon>
        <taxon>Acari</taxon>
        <taxon>Parasitiformes</taxon>
        <taxon>Ixodida</taxon>
        <taxon>Ixodoidea</taxon>
        <taxon>Ixodidae</taxon>
        <taxon>Rhipicephalinae</taxon>
        <taxon>Rhipicephalus</taxon>
        <taxon>Rhipicephalus</taxon>
    </lineage>
</organism>
<evidence type="ECO:0000256" key="4">
    <source>
        <dbReference type="SAM" id="Phobius"/>
    </source>
</evidence>
<evidence type="ECO:0000313" key="5">
    <source>
        <dbReference type="EMBL" id="KAH7936454.1"/>
    </source>
</evidence>
<sequence>MAHQLVAFRVRSVGAFVAPFVAEPFLSSNISLAANDTLSDGLGGETLLRETQLSFAFGIVSGFIGLVAASMFVVYLVDRSDCKPPGDERSSQAVSDRFALVALLGCYVMVYLGLECSYGQMLATFAVESDLQMTKSEAAYLTSLYFLTFTVARIGSVLWSMLAGPSCILITCQVLTAVTFTLLTVFGASSATWLWTLSGFAGVSLAAIFAAAVSYAVQFVVMTNRLMSMVTVAASLGTMVPPLLVGLFIERDPVIFTYVCLAAALTMSALYFAMYLVTRGKPLVTTDISAQPGHRVG</sequence>
<keyword evidence="3 4" id="KW-0472">Membrane</keyword>